<organism evidence="2 3">
    <name type="scientific">Vigna unguiculata</name>
    <name type="common">Cowpea</name>
    <dbReference type="NCBI Taxonomy" id="3917"/>
    <lineage>
        <taxon>Eukaryota</taxon>
        <taxon>Viridiplantae</taxon>
        <taxon>Streptophyta</taxon>
        <taxon>Embryophyta</taxon>
        <taxon>Tracheophyta</taxon>
        <taxon>Spermatophyta</taxon>
        <taxon>Magnoliopsida</taxon>
        <taxon>eudicotyledons</taxon>
        <taxon>Gunneridae</taxon>
        <taxon>Pentapetalae</taxon>
        <taxon>rosids</taxon>
        <taxon>fabids</taxon>
        <taxon>Fabales</taxon>
        <taxon>Fabaceae</taxon>
        <taxon>Papilionoideae</taxon>
        <taxon>50 kb inversion clade</taxon>
        <taxon>NPAAA clade</taxon>
        <taxon>indigoferoid/millettioid clade</taxon>
        <taxon>Phaseoleae</taxon>
        <taxon>Vigna</taxon>
    </lineage>
</organism>
<evidence type="ECO:0000313" key="3">
    <source>
        <dbReference type="Proteomes" id="UP000501690"/>
    </source>
</evidence>
<evidence type="ECO:0000313" key="2">
    <source>
        <dbReference type="EMBL" id="QCD89115.1"/>
    </source>
</evidence>
<dbReference type="Proteomes" id="UP000501690">
    <property type="component" value="Linkage Group LG4"/>
</dbReference>
<dbReference type="AlphaFoldDB" id="A0A4D6LLB8"/>
<name>A0A4D6LLB8_VIGUN</name>
<feature type="region of interest" description="Disordered" evidence="1">
    <location>
        <begin position="52"/>
        <end position="81"/>
    </location>
</feature>
<evidence type="ECO:0000256" key="1">
    <source>
        <dbReference type="SAM" id="MobiDB-lite"/>
    </source>
</evidence>
<keyword evidence="3" id="KW-1185">Reference proteome</keyword>
<accession>A0A4D6LLB8</accession>
<protein>
    <submittedName>
        <fullName evidence="2">Uncharacterized protein</fullName>
    </submittedName>
</protein>
<reference evidence="2 3" key="1">
    <citation type="submission" date="2019-04" db="EMBL/GenBank/DDBJ databases">
        <title>An improved genome assembly and genetic linkage map for asparagus bean, Vigna unguiculata ssp. sesquipedialis.</title>
        <authorList>
            <person name="Xia Q."/>
            <person name="Zhang R."/>
            <person name="Dong Y."/>
        </authorList>
    </citation>
    <scope>NUCLEOTIDE SEQUENCE [LARGE SCALE GENOMIC DNA]</scope>
    <source>
        <tissue evidence="2">Leaf</tissue>
    </source>
</reference>
<proteinExistence type="predicted"/>
<dbReference type="EMBL" id="CP039348">
    <property type="protein sequence ID" value="QCD89115.1"/>
    <property type="molecule type" value="Genomic_DNA"/>
</dbReference>
<gene>
    <name evidence="2" type="ORF">DEO72_LG4g53</name>
</gene>
<sequence length="81" mass="9189">MEEVVKKLFKERNTHTNILMDLGSKVSLLLLTFYTTCDRGYDGDSATELARRRPRDVAGATETAQRSWRDEDRCNGGYGMA</sequence>